<dbReference type="AlphaFoldDB" id="A0A8S3GKX6"/>
<dbReference type="PANTHER" id="PTHR18934:SF257">
    <property type="entry name" value="ATP-DEPENDENT RNA HELICASE DHX30"/>
    <property type="match status" value="1"/>
</dbReference>
<evidence type="ECO:0000256" key="4">
    <source>
        <dbReference type="ARBA" id="ARBA00047984"/>
    </source>
</evidence>
<name>A0A8S3GKX6_9BILA</name>
<evidence type="ECO:0000259" key="5">
    <source>
        <dbReference type="PROSITE" id="PS51192"/>
    </source>
</evidence>
<dbReference type="GO" id="GO:0016787">
    <property type="term" value="F:hydrolase activity"/>
    <property type="evidence" value="ECO:0007669"/>
    <property type="project" value="UniProtKB-KW"/>
</dbReference>
<organism evidence="6 7">
    <name type="scientific">Rotaria magnacalcarata</name>
    <dbReference type="NCBI Taxonomy" id="392030"/>
    <lineage>
        <taxon>Eukaryota</taxon>
        <taxon>Metazoa</taxon>
        <taxon>Spiralia</taxon>
        <taxon>Gnathifera</taxon>
        <taxon>Rotifera</taxon>
        <taxon>Eurotatoria</taxon>
        <taxon>Bdelloidea</taxon>
        <taxon>Philodinida</taxon>
        <taxon>Philodinidae</taxon>
        <taxon>Rotaria</taxon>
    </lineage>
</organism>
<dbReference type="PROSITE" id="PS00690">
    <property type="entry name" value="DEAH_ATP_HELICASE"/>
    <property type="match status" value="1"/>
</dbReference>
<dbReference type="SMART" id="SM00487">
    <property type="entry name" value="DEXDc"/>
    <property type="match status" value="1"/>
</dbReference>
<protein>
    <recommendedName>
        <fullName evidence="1">RNA helicase</fullName>
        <ecNumber evidence="1">3.6.4.13</ecNumber>
    </recommendedName>
</protein>
<dbReference type="GO" id="GO:0003724">
    <property type="term" value="F:RNA helicase activity"/>
    <property type="evidence" value="ECO:0007669"/>
    <property type="project" value="UniProtKB-EC"/>
</dbReference>
<dbReference type="FunFam" id="3.40.50.300:FF:000500">
    <property type="entry name" value="ATP-dependent RNA helicase DHX29"/>
    <property type="match status" value="1"/>
</dbReference>
<keyword evidence="3" id="KW-0547">Nucleotide-binding</keyword>
<proteinExistence type="predicted"/>
<keyword evidence="2" id="KW-0378">Hydrolase</keyword>
<evidence type="ECO:0000256" key="3">
    <source>
        <dbReference type="ARBA" id="ARBA00022806"/>
    </source>
</evidence>
<comment type="caution">
    <text evidence="6">The sequence shown here is derived from an EMBL/GenBank/DDBJ whole genome shotgun (WGS) entry which is preliminary data.</text>
</comment>
<dbReference type="PROSITE" id="PS51192">
    <property type="entry name" value="HELICASE_ATP_BIND_1"/>
    <property type="match status" value="1"/>
</dbReference>
<dbReference type="Pfam" id="PF00270">
    <property type="entry name" value="DEAD"/>
    <property type="match status" value="1"/>
</dbReference>
<dbReference type="GO" id="GO:0005634">
    <property type="term" value="C:nucleus"/>
    <property type="evidence" value="ECO:0007669"/>
    <property type="project" value="TreeGrafter"/>
</dbReference>
<dbReference type="PANTHER" id="PTHR18934">
    <property type="entry name" value="ATP-DEPENDENT RNA HELICASE"/>
    <property type="match status" value="1"/>
</dbReference>
<dbReference type="InterPro" id="IPR002464">
    <property type="entry name" value="DNA/RNA_helicase_DEAH_CS"/>
</dbReference>
<dbReference type="GO" id="GO:0005524">
    <property type="term" value="F:ATP binding"/>
    <property type="evidence" value="ECO:0007669"/>
    <property type="project" value="InterPro"/>
</dbReference>
<feature type="domain" description="Helicase ATP-binding" evidence="5">
    <location>
        <begin position="57"/>
        <end position="226"/>
    </location>
</feature>
<keyword evidence="3" id="KW-0067">ATP-binding</keyword>
<feature type="non-terminal residue" evidence="6">
    <location>
        <position position="1"/>
    </location>
</feature>
<keyword evidence="3" id="KW-0347">Helicase</keyword>
<evidence type="ECO:0000256" key="2">
    <source>
        <dbReference type="ARBA" id="ARBA00022801"/>
    </source>
</evidence>
<dbReference type="InterPro" id="IPR027417">
    <property type="entry name" value="P-loop_NTPase"/>
</dbReference>
<reference evidence="6" key="1">
    <citation type="submission" date="2021-02" db="EMBL/GenBank/DDBJ databases">
        <authorList>
            <person name="Nowell W R."/>
        </authorList>
    </citation>
    <scope>NUCLEOTIDE SEQUENCE</scope>
</reference>
<dbReference type="InterPro" id="IPR011545">
    <property type="entry name" value="DEAD/DEAH_box_helicase_dom"/>
</dbReference>
<gene>
    <name evidence="6" type="ORF">GIL414_LOCUS66352</name>
</gene>
<dbReference type="EC" id="3.6.4.13" evidence="1"/>
<dbReference type="Proteomes" id="UP000681720">
    <property type="component" value="Unassembled WGS sequence"/>
</dbReference>
<dbReference type="CDD" id="cd17917">
    <property type="entry name" value="DEXHc_RHA-like"/>
    <property type="match status" value="1"/>
</dbReference>
<dbReference type="GO" id="GO:0002151">
    <property type="term" value="F:G-quadruplex RNA binding"/>
    <property type="evidence" value="ECO:0007669"/>
    <property type="project" value="TreeGrafter"/>
</dbReference>
<dbReference type="GO" id="GO:0003678">
    <property type="term" value="F:DNA helicase activity"/>
    <property type="evidence" value="ECO:0007669"/>
    <property type="project" value="TreeGrafter"/>
</dbReference>
<dbReference type="InterPro" id="IPR014001">
    <property type="entry name" value="Helicase_ATP-bd"/>
</dbReference>
<evidence type="ECO:0000256" key="1">
    <source>
        <dbReference type="ARBA" id="ARBA00012552"/>
    </source>
</evidence>
<dbReference type="EMBL" id="CAJOBJ010310883">
    <property type="protein sequence ID" value="CAF5166728.1"/>
    <property type="molecule type" value="Genomic_DNA"/>
</dbReference>
<accession>A0A8S3GKX6</accession>
<comment type="catalytic activity">
    <reaction evidence="4">
        <text>ATP + H2O = ADP + phosphate + H(+)</text>
        <dbReference type="Rhea" id="RHEA:13065"/>
        <dbReference type="ChEBI" id="CHEBI:15377"/>
        <dbReference type="ChEBI" id="CHEBI:15378"/>
        <dbReference type="ChEBI" id="CHEBI:30616"/>
        <dbReference type="ChEBI" id="CHEBI:43474"/>
        <dbReference type="ChEBI" id="CHEBI:456216"/>
        <dbReference type="EC" id="3.6.4.13"/>
    </reaction>
</comment>
<dbReference type="SUPFAM" id="SSF52540">
    <property type="entry name" value="P-loop containing nucleoside triphosphate hydrolases"/>
    <property type="match status" value="1"/>
</dbReference>
<dbReference type="Gene3D" id="3.40.50.300">
    <property type="entry name" value="P-loop containing nucleotide triphosphate hydrolases"/>
    <property type="match status" value="1"/>
</dbReference>
<evidence type="ECO:0000313" key="7">
    <source>
        <dbReference type="Proteomes" id="UP000681720"/>
    </source>
</evidence>
<evidence type="ECO:0000313" key="6">
    <source>
        <dbReference type="EMBL" id="CAF5166728.1"/>
    </source>
</evidence>
<sequence length="353" mass="41073">FEKLHTSFQYFEPLDRKSEVDQYLLDDLRKKQCSSSYQTLKIQQTALPINKYRQQILDMIENNQLFILIGETGSGKTTQTAQFILDDQIFKNQGSLCRIVCSQPRRISATSVAQRVAQERGEINPGDSVGYHIRLSAQLPRKNGSILFCTTGMLLKYIEKFTSFEHFSHIILDEIHERNIDMDFLLIFIKRLLKLRPNIKVILMSASIQAEKFSSYFENCPILSIPGNMYSVREYFLEDYITKLKYPYDNRTNNQRSHRKLNNEEVDKNYDHYISELQFDLASQHKSIDVLKKIQAIGTDFNLEINCDLVVSVIEFICRISSQGIVVISREKKAFSKYQIVATRYESVIIKQA</sequence>
<dbReference type="GO" id="GO:0005737">
    <property type="term" value="C:cytoplasm"/>
    <property type="evidence" value="ECO:0007669"/>
    <property type="project" value="TreeGrafter"/>
</dbReference>